<protein>
    <submittedName>
        <fullName evidence="3">Leucine-rich colipase-like protein 1</fullName>
    </submittedName>
</protein>
<dbReference type="PANTHER" id="PTHR10041">
    <property type="entry name" value="COLIPASE"/>
    <property type="match status" value="1"/>
</dbReference>
<dbReference type="OrthoDB" id="9837822at2759"/>
<dbReference type="GO" id="GO:0016042">
    <property type="term" value="P:lipid catabolic process"/>
    <property type="evidence" value="ECO:0007669"/>
    <property type="project" value="InterPro"/>
</dbReference>
<sequence length="156" mass="17608">MSGIMVWKLLLLPWAVSMFQNKKTRPLLAHKGIGEPCGFNSECQSDCCVTNSLSPQKFCTRQTVFLQCVPWRKPNGHLCEEHGECYSRCCIRTGDSPNRYCSAKSVFLQCVSWRKQEGDKCRSHSECWSLCCLPLSENSSPHCTKRTGLLALCLPV</sequence>
<dbReference type="GO" id="GO:0008047">
    <property type="term" value="F:enzyme activator activity"/>
    <property type="evidence" value="ECO:0007669"/>
    <property type="project" value="InterPro"/>
</dbReference>
<keyword evidence="2" id="KW-1185">Reference proteome</keyword>
<proteinExistence type="predicted"/>
<dbReference type="GO" id="GO:0005576">
    <property type="term" value="C:extracellular region"/>
    <property type="evidence" value="ECO:0007669"/>
    <property type="project" value="InterPro"/>
</dbReference>
<evidence type="ECO:0000313" key="2">
    <source>
        <dbReference type="Proteomes" id="UP000886700"/>
    </source>
</evidence>
<organism evidence="2 3">
    <name type="scientific">Mesocricetus auratus</name>
    <name type="common">Golden hamster</name>
    <dbReference type="NCBI Taxonomy" id="10036"/>
    <lineage>
        <taxon>Eukaryota</taxon>
        <taxon>Metazoa</taxon>
        <taxon>Chordata</taxon>
        <taxon>Craniata</taxon>
        <taxon>Vertebrata</taxon>
        <taxon>Euteleostomi</taxon>
        <taxon>Mammalia</taxon>
        <taxon>Eutheria</taxon>
        <taxon>Euarchontoglires</taxon>
        <taxon>Glires</taxon>
        <taxon>Rodentia</taxon>
        <taxon>Myomorpha</taxon>
        <taxon>Muroidea</taxon>
        <taxon>Cricetidae</taxon>
        <taxon>Cricetinae</taxon>
        <taxon>Mesocricetus</taxon>
    </lineage>
</organism>
<dbReference type="STRING" id="10036.ENSMAUP00000024862"/>
<dbReference type="Pfam" id="PF15083">
    <property type="entry name" value="Colipase-like"/>
    <property type="match status" value="1"/>
</dbReference>
<feature type="signal peptide" evidence="1">
    <location>
        <begin position="1"/>
        <end position="17"/>
    </location>
</feature>
<dbReference type="CTD" id="100507055"/>
<gene>
    <name evidence="3" type="primary">Lrcol1</name>
</gene>
<dbReference type="GeneID" id="101829039"/>
<evidence type="ECO:0000256" key="1">
    <source>
        <dbReference type="SAM" id="SignalP"/>
    </source>
</evidence>
<dbReference type="Proteomes" id="UP000886700">
    <property type="component" value="Unplaced"/>
</dbReference>
<dbReference type="KEGG" id="maua:101829039"/>
<dbReference type="InterPro" id="IPR001981">
    <property type="entry name" value="Colipase"/>
</dbReference>
<keyword evidence="1" id="KW-0732">Signal</keyword>
<accession>A0A3Q0DG62</accession>
<feature type="chain" id="PRO_5018162725" evidence="1">
    <location>
        <begin position="18"/>
        <end position="156"/>
    </location>
</feature>
<dbReference type="GO" id="GO:0007586">
    <property type="term" value="P:digestion"/>
    <property type="evidence" value="ECO:0007669"/>
    <property type="project" value="InterPro"/>
</dbReference>
<name>A0A3Q0DG62_MESAU</name>
<dbReference type="RefSeq" id="XP_021091753.1">
    <property type="nucleotide sequence ID" value="XM_021236094.2"/>
</dbReference>
<dbReference type="AlphaFoldDB" id="A0A3Q0DG62"/>
<evidence type="ECO:0000313" key="3">
    <source>
        <dbReference type="RefSeq" id="XP_021091753.1"/>
    </source>
</evidence>
<reference evidence="3" key="1">
    <citation type="submission" date="2025-08" db="UniProtKB">
        <authorList>
            <consortium name="RefSeq"/>
        </authorList>
    </citation>
    <scope>IDENTIFICATION</scope>
    <source>
        <tissue evidence="3">Liver</tissue>
    </source>
</reference>
<dbReference type="PANTHER" id="PTHR10041:SF5">
    <property type="entry name" value="LEUCINE-RICH COLIPASE-LIKE PROTEIN 1"/>
    <property type="match status" value="1"/>
</dbReference>